<dbReference type="EMBL" id="BKZW01000004">
    <property type="protein sequence ID" value="GER91845.1"/>
    <property type="molecule type" value="Genomic_DNA"/>
</dbReference>
<dbReference type="Proteomes" id="UP000326912">
    <property type="component" value="Unassembled WGS sequence"/>
</dbReference>
<feature type="domain" description="Polymerase nucleotidyl transferase" evidence="1">
    <location>
        <begin position="17"/>
        <end position="51"/>
    </location>
</feature>
<reference evidence="2 3" key="1">
    <citation type="submission" date="2019-10" db="EMBL/GenBank/DDBJ databases">
        <title>Dictyobacter vulcani sp. nov., within the class Ktedonobacteria, isolated from soil of volcanic Mt. Zao.</title>
        <authorList>
            <person name="Zheng Y."/>
            <person name="Wang C.M."/>
            <person name="Sakai Y."/>
            <person name="Abe K."/>
            <person name="Yokota A."/>
            <person name="Yabe S."/>
        </authorList>
    </citation>
    <scope>NUCLEOTIDE SEQUENCE [LARGE SCALE GENOMIC DNA]</scope>
    <source>
        <strain evidence="2 3">W12</strain>
    </source>
</reference>
<accession>A0A5J4KV64</accession>
<dbReference type="InterPro" id="IPR043519">
    <property type="entry name" value="NT_sf"/>
</dbReference>
<dbReference type="GO" id="GO:0016779">
    <property type="term" value="F:nucleotidyltransferase activity"/>
    <property type="evidence" value="ECO:0007669"/>
    <property type="project" value="InterPro"/>
</dbReference>
<evidence type="ECO:0000313" key="3">
    <source>
        <dbReference type="Proteomes" id="UP000326912"/>
    </source>
</evidence>
<dbReference type="InterPro" id="IPR002934">
    <property type="entry name" value="Polymerase_NTP_transf_dom"/>
</dbReference>
<proteinExistence type="predicted"/>
<dbReference type="RefSeq" id="WP_151759434.1">
    <property type="nucleotide sequence ID" value="NZ_BKZW01000004.1"/>
</dbReference>
<dbReference type="Pfam" id="PF01909">
    <property type="entry name" value="NTP_transf_2"/>
    <property type="match status" value="1"/>
</dbReference>
<gene>
    <name evidence="2" type="ORF">KDW_60070</name>
</gene>
<sequence>MIDQVEQLYTRAVQAFAAEPEVSEIGLFGSYAKGTHDRYSDIDLHVVSQDFDTTMNHLAACLAHIGQVLVAFPLTARVGYAAYVVLFEDYSPYTKLDLSIADTANNLPFADTTCVYHTETISPATASTYQPARFAEPLNILYDSYLGALRYIKYRQRWQHFSAYKFYRAQLDRLLVMCYHDISNADTVERLGILEYQHLDKHSASTNMQRYLYPENAQMMDRLYIDLLEMQTRTLQPADHPDHQNIFTMILAFLASESRSGTEMI</sequence>
<protein>
    <recommendedName>
        <fullName evidence="1">Polymerase nucleotidyl transferase domain-containing protein</fullName>
    </recommendedName>
</protein>
<name>A0A5J4KV64_9CHLR</name>
<dbReference type="AlphaFoldDB" id="A0A5J4KV64"/>
<dbReference type="SUPFAM" id="SSF81301">
    <property type="entry name" value="Nucleotidyltransferase"/>
    <property type="match status" value="1"/>
</dbReference>
<dbReference type="Gene3D" id="3.30.460.10">
    <property type="entry name" value="Beta Polymerase, domain 2"/>
    <property type="match status" value="1"/>
</dbReference>
<evidence type="ECO:0000259" key="1">
    <source>
        <dbReference type="Pfam" id="PF01909"/>
    </source>
</evidence>
<evidence type="ECO:0000313" key="2">
    <source>
        <dbReference type="EMBL" id="GER91845.1"/>
    </source>
</evidence>
<keyword evidence="3" id="KW-1185">Reference proteome</keyword>
<organism evidence="2 3">
    <name type="scientific">Dictyobacter vulcani</name>
    <dbReference type="NCBI Taxonomy" id="2607529"/>
    <lineage>
        <taxon>Bacteria</taxon>
        <taxon>Bacillati</taxon>
        <taxon>Chloroflexota</taxon>
        <taxon>Ktedonobacteria</taxon>
        <taxon>Ktedonobacterales</taxon>
        <taxon>Dictyobacteraceae</taxon>
        <taxon>Dictyobacter</taxon>
    </lineage>
</organism>
<comment type="caution">
    <text evidence="2">The sequence shown here is derived from an EMBL/GenBank/DDBJ whole genome shotgun (WGS) entry which is preliminary data.</text>
</comment>
<dbReference type="CDD" id="cd05403">
    <property type="entry name" value="NT_KNTase_like"/>
    <property type="match status" value="1"/>
</dbReference>